<name>A0ABS7EEJ5_9GAMM</name>
<dbReference type="EMBL" id="JAHZSS010000006">
    <property type="protein sequence ID" value="MBW8190750.1"/>
    <property type="molecule type" value="Genomic_DNA"/>
</dbReference>
<keyword evidence="2" id="KW-1185">Reference proteome</keyword>
<reference evidence="1" key="1">
    <citation type="submission" date="2021-07" db="EMBL/GenBank/DDBJ databases">
        <title>Neiella marina sp. nov., isolated from the intestinal content of sea cucumber Apostichopus japonicus.</title>
        <authorList>
            <person name="Bai X."/>
        </authorList>
    </citation>
    <scope>NUCLEOTIDE SEQUENCE</scope>
    <source>
        <strain evidence="1">126</strain>
    </source>
</reference>
<sequence>MILITSGAYISQDFASEVGVLPPSFLPVSNKRLFEHQLALLTPLGEDVYISVPDSYEILPADKQIIESNNVNLIRVPENIPLGESILYCWNASGVSYQSMSILHGDTLFSEVPPIPSDSISIHKNCGYYQRARVGANTLFAEQFEDVWATEEELVVSGFFSFQNPQRLMQGIVKSKGCFVGALEHYGQHEGLAPFTKGKWYDFGHLNSFFRSRTEMTTQRAFNEMTITPRIVDKASRNYEKMAAEVNWFELLPSQMTINTPKLVAKTIHSNKVTGYKLEYLYLLPLNDLFVFGELSVGAWKQIFSAATEVLRDFSTQNSNTTCLDNLNKLYLTKTLNRLEEFAVTSGYNTHRPLTLKGLDIPPISLHDMAKKSSRFINPPSESDVGIVHGDFCFSNILYDSRVQCIKMIDPRGIDLEGNLSIFGDRRYDFAKMYHSVVGLYDFIIAGRYEIKLTGLDDTFEFKVLASNRQEQLEKIFNDHVLRISGYSEIEILAINVQLFISMLPLHADRPERQMAMIANAIRLFGKLIHLTSPLR</sequence>
<accession>A0ABS7EEJ5</accession>
<comment type="caution">
    <text evidence="1">The sequence shown here is derived from an EMBL/GenBank/DDBJ whole genome shotgun (WGS) entry which is preliminary data.</text>
</comment>
<evidence type="ECO:0000313" key="2">
    <source>
        <dbReference type="Proteomes" id="UP001166251"/>
    </source>
</evidence>
<gene>
    <name evidence="1" type="ORF">K0504_06865</name>
</gene>
<dbReference type="RefSeq" id="WP_220103436.1">
    <property type="nucleotide sequence ID" value="NZ_JAHZSS010000006.1"/>
</dbReference>
<dbReference type="Proteomes" id="UP001166251">
    <property type="component" value="Unassembled WGS sequence"/>
</dbReference>
<evidence type="ECO:0000313" key="1">
    <source>
        <dbReference type="EMBL" id="MBW8190750.1"/>
    </source>
</evidence>
<dbReference type="SUPFAM" id="SSF53448">
    <property type="entry name" value="Nucleotide-diphospho-sugar transferases"/>
    <property type="match status" value="1"/>
</dbReference>
<protein>
    <submittedName>
        <fullName evidence="1">Aminoglycoside phosphotransferase family protein</fullName>
    </submittedName>
</protein>
<dbReference type="SUPFAM" id="SSF56112">
    <property type="entry name" value="Protein kinase-like (PK-like)"/>
    <property type="match status" value="1"/>
</dbReference>
<proteinExistence type="predicted"/>
<dbReference type="InterPro" id="IPR029044">
    <property type="entry name" value="Nucleotide-diphossugar_trans"/>
</dbReference>
<dbReference type="InterPro" id="IPR011009">
    <property type="entry name" value="Kinase-like_dom_sf"/>
</dbReference>
<organism evidence="1 2">
    <name type="scientific">Neiella holothuriorum</name>
    <dbReference type="NCBI Taxonomy" id="2870530"/>
    <lineage>
        <taxon>Bacteria</taxon>
        <taxon>Pseudomonadati</taxon>
        <taxon>Pseudomonadota</taxon>
        <taxon>Gammaproteobacteria</taxon>
        <taxon>Alteromonadales</taxon>
        <taxon>Echinimonadaceae</taxon>
        <taxon>Neiella</taxon>
    </lineage>
</organism>